<evidence type="ECO:0000256" key="1">
    <source>
        <dbReference type="ARBA" id="ARBA00022801"/>
    </source>
</evidence>
<dbReference type="EMBL" id="ACUX02000006">
    <property type="protein sequence ID" value="EEZ61331.1"/>
    <property type="molecule type" value="Genomic_DNA"/>
</dbReference>
<dbReference type="Proteomes" id="UP000006001">
    <property type="component" value="Unassembled WGS sequence"/>
</dbReference>
<dbReference type="Gene3D" id="3.40.1090.10">
    <property type="entry name" value="Cytosolic phospholipase A2 catalytic domain"/>
    <property type="match status" value="2"/>
</dbReference>
<dbReference type="PROSITE" id="PS51635">
    <property type="entry name" value="PNPLA"/>
    <property type="match status" value="1"/>
</dbReference>
<gene>
    <name evidence="6" type="ORF">HMPREF0762_00668</name>
</gene>
<evidence type="ECO:0000256" key="2">
    <source>
        <dbReference type="ARBA" id="ARBA00022963"/>
    </source>
</evidence>
<dbReference type="PANTHER" id="PTHR14226:SF25">
    <property type="entry name" value="PHOSPHOESTERASE"/>
    <property type="match status" value="1"/>
</dbReference>
<dbReference type="eggNOG" id="COG4667">
    <property type="taxonomic scope" value="Bacteria"/>
</dbReference>
<dbReference type="GO" id="GO:0016042">
    <property type="term" value="P:lipid catabolic process"/>
    <property type="evidence" value="ECO:0007669"/>
    <property type="project" value="UniProtKB-UniRule"/>
</dbReference>
<comment type="caution">
    <text evidence="4">Lacks conserved residue(s) required for the propagation of feature annotation.</text>
</comment>
<dbReference type="Pfam" id="PF01734">
    <property type="entry name" value="Patatin"/>
    <property type="match status" value="1"/>
</dbReference>
<dbReference type="InterPro" id="IPR037483">
    <property type="entry name" value="YjjU-like"/>
</dbReference>
<evidence type="ECO:0000256" key="4">
    <source>
        <dbReference type="PROSITE-ProRule" id="PRU01161"/>
    </source>
</evidence>
<evidence type="ECO:0000259" key="5">
    <source>
        <dbReference type="PROSITE" id="PS51635"/>
    </source>
</evidence>
<dbReference type="InterPro" id="IPR050301">
    <property type="entry name" value="NTE"/>
</dbReference>
<keyword evidence="2 4" id="KW-0442">Lipid degradation</keyword>
<keyword evidence="7" id="KW-1185">Reference proteome</keyword>
<name>D0WFR9_SLAES</name>
<comment type="caution">
    <text evidence="6">The sequence shown here is derived from an EMBL/GenBank/DDBJ whole genome shotgun (WGS) entry which is preliminary data.</text>
</comment>
<feature type="active site" description="Nucleophile" evidence="4">
    <location>
        <position position="60"/>
    </location>
</feature>
<dbReference type="RefSeq" id="WP_006361914.1">
    <property type="nucleotide sequence ID" value="NZ_GG700630.1"/>
</dbReference>
<dbReference type="PANTHER" id="PTHR14226">
    <property type="entry name" value="NEUROPATHY TARGET ESTERASE/SWISS CHEESE D.MELANOGASTER"/>
    <property type="match status" value="1"/>
</dbReference>
<feature type="short sequence motif" description="DGA/G" evidence="4">
    <location>
        <begin position="178"/>
        <end position="180"/>
    </location>
</feature>
<dbReference type="Pfam" id="PF19890">
    <property type="entry name" value="DUF6363"/>
    <property type="match status" value="1"/>
</dbReference>
<feature type="short sequence motif" description="GXSXG" evidence="4">
    <location>
        <begin position="58"/>
        <end position="62"/>
    </location>
</feature>
<keyword evidence="1 4" id="KW-0378">Hydrolase</keyword>
<dbReference type="InterPro" id="IPR002641">
    <property type="entry name" value="PNPLA_dom"/>
</dbReference>
<feature type="domain" description="PNPLA" evidence="5">
    <location>
        <begin position="27"/>
        <end position="191"/>
    </location>
</feature>
<dbReference type="CDD" id="cd07208">
    <property type="entry name" value="Pat_hypo_Ecoli_yjju_like"/>
    <property type="match status" value="1"/>
</dbReference>
<dbReference type="GeneID" id="85007275"/>
<keyword evidence="3 4" id="KW-0443">Lipid metabolism</keyword>
<evidence type="ECO:0000313" key="6">
    <source>
        <dbReference type="EMBL" id="EEZ61331.1"/>
    </source>
</evidence>
<protein>
    <submittedName>
        <fullName evidence="6">Phospholipase, patatin family</fullName>
    </submittedName>
</protein>
<evidence type="ECO:0000256" key="3">
    <source>
        <dbReference type="ARBA" id="ARBA00023098"/>
    </source>
</evidence>
<dbReference type="AlphaFoldDB" id="D0WFR9"/>
<sequence length="309" mass="34732">MYEAYSPETVGDAAPAYAGKELTRANLVLEGGAMRGQFTAGVLDFLMDHDVWCENVVGTSAGSLNGYDYLAGEVGRTCFVNVKYGPDPRYLSFNNFARYGTVFGDGFVFEGILETDPFDVAAFESSPMNLYAVSSNIETGQADYHRIESMADIDYLKASCSMPLMTKIVEVDGKKLLDGGTCDSVPLGFSMTLGGSGKHIVVLTRDASFVRKEEKLMRLMERVYRDHPKFLERVRHRHVDYNCTYRWARELHKAGHAFVIQPPEPVTIGNIEHDRQKLFDLWEQGYRQAALQWEDLKSYLGDDLGKRVD</sequence>
<accession>D0WFR9</accession>
<dbReference type="STRING" id="649764.HMPREF0762_00668"/>
<evidence type="ECO:0000313" key="7">
    <source>
        <dbReference type="Proteomes" id="UP000006001"/>
    </source>
</evidence>
<dbReference type="InterPro" id="IPR016035">
    <property type="entry name" value="Acyl_Trfase/lysoPLipase"/>
</dbReference>
<dbReference type="SUPFAM" id="SSF52151">
    <property type="entry name" value="FabD/lysophospholipase-like"/>
    <property type="match status" value="1"/>
</dbReference>
<dbReference type="OrthoDB" id="9802424at2"/>
<feature type="active site" description="Proton acceptor" evidence="4">
    <location>
        <position position="178"/>
    </location>
</feature>
<dbReference type="HOGENOM" id="CLU_048271_1_0_11"/>
<dbReference type="GO" id="GO:0016787">
    <property type="term" value="F:hydrolase activity"/>
    <property type="evidence" value="ECO:0007669"/>
    <property type="project" value="UniProtKB-UniRule"/>
</dbReference>
<organism evidence="6 7">
    <name type="scientific">Slackia exigua (strain ATCC 700122 / DSM 15923 / CIP 105133 / JCM 11022 / KCTC 5966 / S-7)</name>
    <dbReference type="NCBI Taxonomy" id="649764"/>
    <lineage>
        <taxon>Bacteria</taxon>
        <taxon>Bacillati</taxon>
        <taxon>Actinomycetota</taxon>
        <taxon>Coriobacteriia</taxon>
        <taxon>Eggerthellales</taxon>
        <taxon>Eggerthellaceae</taxon>
        <taxon>Slackia</taxon>
    </lineage>
</organism>
<dbReference type="InterPro" id="IPR045943">
    <property type="entry name" value="DUF6363"/>
</dbReference>
<reference evidence="6" key="1">
    <citation type="submission" date="2009-10" db="EMBL/GenBank/DDBJ databases">
        <authorList>
            <person name="Weinstock G."/>
            <person name="Sodergren E."/>
            <person name="Clifton S."/>
            <person name="Fulton L."/>
            <person name="Fulton B."/>
            <person name="Courtney L."/>
            <person name="Fronick C."/>
            <person name="Harrison M."/>
            <person name="Strong C."/>
            <person name="Farmer C."/>
            <person name="Delahaunty K."/>
            <person name="Markovic C."/>
            <person name="Hall O."/>
            <person name="Minx P."/>
            <person name="Tomlinson C."/>
            <person name="Mitreva M."/>
            <person name="Nelson J."/>
            <person name="Hou S."/>
            <person name="Wollam A."/>
            <person name="Pepin K.H."/>
            <person name="Johnson M."/>
            <person name="Bhonagiri V."/>
            <person name="Nash W.E."/>
            <person name="Warren W."/>
            <person name="Chinwalla A."/>
            <person name="Mardis E.R."/>
            <person name="Wilson R.K."/>
        </authorList>
    </citation>
    <scope>NUCLEOTIDE SEQUENCE [LARGE SCALE GENOMIC DNA]</scope>
    <source>
        <strain evidence="6">ATCC 700122</strain>
    </source>
</reference>
<proteinExistence type="predicted"/>